<evidence type="ECO:0000256" key="2">
    <source>
        <dbReference type="SAM" id="Phobius"/>
    </source>
</evidence>
<feature type="compositionally biased region" description="Low complexity" evidence="1">
    <location>
        <begin position="12"/>
        <end position="34"/>
    </location>
</feature>
<protein>
    <submittedName>
        <fullName evidence="3">Uncharacterized protein</fullName>
    </submittedName>
</protein>
<evidence type="ECO:0000256" key="1">
    <source>
        <dbReference type="SAM" id="MobiDB-lite"/>
    </source>
</evidence>
<reference evidence="3 4" key="1">
    <citation type="submission" date="2024-03" db="EMBL/GenBank/DDBJ databases">
        <title>Complete genome sequence of the green alga Chloropicon roscoffensis RCC1871.</title>
        <authorList>
            <person name="Lemieux C."/>
            <person name="Pombert J.-F."/>
            <person name="Otis C."/>
            <person name="Turmel M."/>
        </authorList>
    </citation>
    <scope>NUCLEOTIDE SEQUENCE [LARGE SCALE GENOMIC DNA]</scope>
    <source>
        <strain evidence="3 4">RCC1871</strain>
    </source>
</reference>
<dbReference type="PANTHER" id="PTHR36356:SF1">
    <property type="entry name" value="EXPRESSED PROTEIN"/>
    <property type="match status" value="1"/>
</dbReference>
<dbReference type="AlphaFoldDB" id="A0AAX4NY00"/>
<keyword evidence="2" id="KW-0812">Transmembrane</keyword>
<feature type="compositionally biased region" description="Gly residues" evidence="1">
    <location>
        <begin position="220"/>
        <end position="229"/>
    </location>
</feature>
<keyword evidence="2" id="KW-0472">Membrane</keyword>
<dbReference type="EMBL" id="CP151501">
    <property type="protein sequence ID" value="WZN58987.1"/>
    <property type="molecule type" value="Genomic_DNA"/>
</dbReference>
<evidence type="ECO:0000313" key="4">
    <source>
        <dbReference type="Proteomes" id="UP001472866"/>
    </source>
</evidence>
<proteinExistence type="predicted"/>
<feature type="transmembrane region" description="Helical" evidence="2">
    <location>
        <begin position="134"/>
        <end position="156"/>
    </location>
</feature>
<sequence>MSGRGTSHRYISRGLRGPSARAGRGRFAARAASRGGDGEEWKQKYERAVNEDLPKFWKEFRKQATLRAEVLADDGRRALQKMDRKFKITNKADSFRNEVYLKFESLDNKFGVKTKLENAFESLRRNYPEWKRKFTVFSNTTTGKVVLYGAFIYLIFSGIYLKVLYLMFLLSLFSPLFLPYLQKFILEQQQAEQARNSGAYNTNNNWFDRFAQRASTRGQKPGGQSGGGQQSQDDIVIDAEWTSIAEDEED</sequence>
<dbReference type="PANTHER" id="PTHR36356">
    <property type="entry name" value="EXPRESSED PROTEIN"/>
    <property type="match status" value="1"/>
</dbReference>
<organism evidence="3 4">
    <name type="scientific">Chloropicon roscoffensis</name>
    <dbReference type="NCBI Taxonomy" id="1461544"/>
    <lineage>
        <taxon>Eukaryota</taxon>
        <taxon>Viridiplantae</taxon>
        <taxon>Chlorophyta</taxon>
        <taxon>Chloropicophyceae</taxon>
        <taxon>Chloropicales</taxon>
        <taxon>Chloropicaceae</taxon>
        <taxon>Chloropicon</taxon>
    </lineage>
</organism>
<keyword evidence="2" id="KW-1133">Transmembrane helix</keyword>
<accession>A0AAX4NY00</accession>
<dbReference type="Proteomes" id="UP001472866">
    <property type="component" value="Chromosome 01"/>
</dbReference>
<evidence type="ECO:0000313" key="3">
    <source>
        <dbReference type="EMBL" id="WZN58987.1"/>
    </source>
</evidence>
<dbReference type="GO" id="GO:0009507">
    <property type="term" value="C:chloroplast"/>
    <property type="evidence" value="ECO:0007669"/>
    <property type="project" value="TreeGrafter"/>
</dbReference>
<keyword evidence="4" id="KW-1185">Reference proteome</keyword>
<gene>
    <name evidence="3" type="ORF">HKI87_01g05120</name>
</gene>
<feature type="region of interest" description="Disordered" evidence="1">
    <location>
        <begin position="1"/>
        <end position="35"/>
    </location>
</feature>
<feature type="compositionally biased region" description="Basic residues" evidence="1">
    <location>
        <begin position="1"/>
        <end position="11"/>
    </location>
</feature>
<name>A0AAX4NY00_9CHLO</name>
<feature type="region of interest" description="Disordered" evidence="1">
    <location>
        <begin position="215"/>
        <end position="235"/>
    </location>
</feature>